<dbReference type="Pfam" id="PF17862">
    <property type="entry name" value="AAA_lid_3"/>
    <property type="match status" value="1"/>
</dbReference>
<dbReference type="InterPro" id="IPR009010">
    <property type="entry name" value="Asp_de-COase-like_dom_sf"/>
</dbReference>
<evidence type="ECO:0000313" key="8">
    <source>
        <dbReference type="Proteomes" id="UP000663832"/>
    </source>
</evidence>
<dbReference type="GO" id="GO:0034098">
    <property type="term" value="C:VCP-NPL4-UFD1 AAA ATPase complex"/>
    <property type="evidence" value="ECO:0007669"/>
    <property type="project" value="TreeGrafter"/>
</dbReference>
<dbReference type="GO" id="GO:0016887">
    <property type="term" value="F:ATP hydrolysis activity"/>
    <property type="evidence" value="ECO:0007669"/>
    <property type="project" value="InterPro"/>
</dbReference>
<dbReference type="Proteomes" id="UP000663832">
    <property type="component" value="Unassembled WGS sequence"/>
</dbReference>
<keyword evidence="8" id="KW-1185">Reference proteome</keyword>
<dbReference type="AlphaFoldDB" id="A0A815PJZ5"/>
<dbReference type="FunFam" id="3.40.50.300:FF:000012">
    <property type="entry name" value="Transitional endoplasmic reticulum ATPase"/>
    <property type="match status" value="1"/>
</dbReference>
<dbReference type="GO" id="GO:0005634">
    <property type="term" value="C:nucleus"/>
    <property type="evidence" value="ECO:0007669"/>
    <property type="project" value="TreeGrafter"/>
</dbReference>
<feature type="domain" description="AAA+ ATPase" evidence="5">
    <location>
        <begin position="528"/>
        <end position="667"/>
    </location>
</feature>
<evidence type="ECO:0000256" key="2">
    <source>
        <dbReference type="ARBA" id="ARBA00022741"/>
    </source>
</evidence>
<keyword evidence="4" id="KW-0175">Coiled coil</keyword>
<dbReference type="InterPro" id="IPR050168">
    <property type="entry name" value="AAA_ATPase_domain"/>
</dbReference>
<dbReference type="Gene3D" id="2.40.40.20">
    <property type="match status" value="1"/>
</dbReference>
<dbReference type="FunFam" id="1.10.8.60:FF:000057">
    <property type="entry name" value="AAA family ATPase, CDC48 subfamily"/>
    <property type="match status" value="1"/>
</dbReference>
<dbReference type="GO" id="GO:0097352">
    <property type="term" value="P:autophagosome maturation"/>
    <property type="evidence" value="ECO:0007669"/>
    <property type="project" value="TreeGrafter"/>
</dbReference>
<dbReference type="SMART" id="SM00382">
    <property type="entry name" value="AAA"/>
    <property type="match status" value="2"/>
</dbReference>
<dbReference type="GO" id="GO:0030970">
    <property type="term" value="P:retrograde protein transport, ER to cytosol"/>
    <property type="evidence" value="ECO:0007669"/>
    <property type="project" value="TreeGrafter"/>
</dbReference>
<evidence type="ECO:0000256" key="1">
    <source>
        <dbReference type="ARBA" id="ARBA00022737"/>
    </source>
</evidence>
<dbReference type="InterPro" id="IPR003593">
    <property type="entry name" value="AAA+_ATPase"/>
</dbReference>
<dbReference type="GO" id="GO:0005829">
    <property type="term" value="C:cytosol"/>
    <property type="evidence" value="ECO:0007669"/>
    <property type="project" value="TreeGrafter"/>
</dbReference>
<dbReference type="SUPFAM" id="SSF50692">
    <property type="entry name" value="ADC-like"/>
    <property type="match status" value="1"/>
</dbReference>
<dbReference type="EMBL" id="CAJNOI010001958">
    <property type="protein sequence ID" value="CAF1449744.1"/>
    <property type="molecule type" value="Genomic_DNA"/>
</dbReference>
<dbReference type="SUPFAM" id="SSF52540">
    <property type="entry name" value="P-loop containing nucleoside triphosphate hydrolases"/>
    <property type="match status" value="2"/>
</dbReference>
<keyword evidence="2" id="KW-0547">Nucleotide-binding</keyword>
<keyword evidence="1" id="KW-0677">Repeat</keyword>
<dbReference type="OrthoDB" id="27435at2759"/>
<evidence type="ECO:0000256" key="3">
    <source>
        <dbReference type="ARBA" id="ARBA00022840"/>
    </source>
</evidence>
<dbReference type="InterPro" id="IPR029067">
    <property type="entry name" value="CDC48_domain_2-like_sf"/>
</dbReference>
<reference evidence="6" key="1">
    <citation type="submission" date="2021-02" db="EMBL/GenBank/DDBJ databases">
        <authorList>
            <person name="Nowell W R."/>
        </authorList>
    </citation>
    <scope>NUCLEOTIDE SEQUENCE</scope>
</reference>
<evidence type="ECO:0000256" key="4">
    <source>
        <dbReference type="ARBA" id="ARBA00023054"/>
    </source>
</evidence>
<dbReference type="Gene3D" id="3.40.50.300">
    <property type="entry name" value="P-loop containing nucleotide triphosphate hydrolases"/>
    <property type="match status" value="2"/>
</dbReference>
<proteinExistence type="predicted"/>
<dbReference type="PROSITE" id="PS00674">
    <property type="entry name" value="AAA"/>
    <property type="match status" value="1"/>
</dbReference>
<organism evidence="6 9">
    <name type="scientific">Adineta steineri</name>
    <dbReference type="NCBI Taxonomy" id="433720"/>
    <lineage>
        <taxon>Eukaryota</taxon>
        <taxon>Metazoa</taxon>
        <taxon>Spiralia</taxon>
        <taxon>Gnathifera</taxon>
        <taxon>Rotifera</taxon>
        <taxon>Eurotatoria</taxon>
        <taxon>Bdelloidea</taxon>
        <taxon>Adinetida</taxon>
        <taxon>Adinetidae</taxon>
        <taxon>Adineta</taxon>
    </lineage>
</organism>
<feature type="domain" description="AAA+ ATPase" evidence="5">
    <location>
        <begin position="231"/>
        <end position="368"/>
    </location>
</feature>
<dbReference type="SUPFAM" id="SSF54585">
    <property type="entry name" value="Cdc48 domain 2-like"/>
    <property type="match status" value="1"/>
</dbReference>
<dbReference type="Pfam" id="PF00004">
    <property type="entry name" value="AAA"/>
    <property type="match status" value="2"/>
</dbReference>
<evidence type="ECO:0000259" key="5">
    <source>
        <dbReference type="SMART" id="SM00382"/>
    </source>
</evidence>
<evidence type="ECO:0000313" key="9">
    <source>
        <dbReference type="Proteomes" id="UP000663877"/>
    </source>
</evidence>
<dbReference type="PANTHER" id="PTHR23077:SF69">
    <property type="entry name" value="TRANSITIONAL ENDOPLASMIC RETICULUM ATPASE"/>
    <property type="match status" value="1"/>
</dbReference>
<dbReference type="GO" id="GO:0005524">
    <property type="term" value="F:ATP binding"/>
    <property type="evidence" value="ECO:0007669"/>
    <property type="project" value="UniProtKB-KW"/>
</dbReference>
<dbReference type="FunFam" id="3.40.50.300:FF:001025">
    <property type="entry name" value="ATPase family, AAA domain-containing 2B"/>
    <property type="match status" value="1"/>
</dbReference>
<dbReference type="PANTHER" id="PTHR23077">
    <property type="entry name" value="AAA-FAMILY ATPASE"/>
    <property type="match status" value="1"/>
</dbReference>
<dbReference type="Proteomes" id="UP000663877">
    <property type="component" value="Unassembled WGS sequence"/>
</dbReference>
<dbReference type="InterPro" id="IPR041569">
    <property type="entry name" value="AAA_lid_3"/>
</dbReference>
<keyword evidence="3" id="KW-0067">ATP-binding</keyword>
<sequence length="787" mass="86881">MTSSSHQSTIPDMDEYSFWLTISDSVNNDNSVVEMSQDKIKQLKLDNCNTITLKSNIGFITTCNFKSRPFCRFNEIILNRITLHNLKLHLGNKVLIEGCYDIPVAQDVRILPVVETINGLTGNWSEVLLKPYFGERNLSVHKDDIFLVHAAMRSMEFKVIDTGTDPYCKILSTTVIHCEGHSIPRKDANSSLNEISYDDIGGVRKQLAHIKQMVKLPLIHSQSFKTIGVRPSHGILLFGPAGTGKKLIARAVANETGATFFLINGPEIMSKLAGESEFNLQQAFVEAKNGNSPAIIFIDELDTIAPKHEKTHGEVERRIVSQLLTLMDDLKQHPHIIVMAATNRPNSIDPALRRFGRFDREVDIGIPNAAGRLEILRIHTKNMKLGDDVDLTQVAIETHGYTGADLKSLCLEAAAQQIRKKLDVMYLQQNPIDIETLVSIVVTQDKFQAAINQSRPSVLREAVIEIVPTVELFDSDNIKCALSKIDFEFVTTAWPDIGGLENIKLKLQELIEKDVLPPQRFLQFHKPSLSGILLYGPPGCGKKLLATAMASDCEANFILVKVPELLAMCCGKPEASVCDIFDKARQAAPCVLFFDDFDSIAKARRGSDGGAGGLVNCLINQLLIEMDAIGTKKNVFVIGATSRPEIIDSADLQAGRLDQLIYVPLPDNNSRMTILATALKQLPVPEYVSSDILNVLAGMTEGYTGASLTTMCQQASKLATRDFKLTKQQQRNEQITTDSNKPNPVLQISLAHFAAAMKLVQRSVSDNVINKYKMFAEKLQLSGGSDG</sequence>
<name>A0A815PJZ5_9BILA</name>
<comment type="caution">
    <text evidence="6">The sequence shown here is derived from an EMBL/GenBank/DDBJ whole genome shotgun (WGS) entry which is preliminary data.</text>
</comment>
<dbReference type="Gene3D" id="3.10.330.10">
    <property type="match status" value="1"/>
</dbReference>
<protein>
    <recommendedName>
        <fullName evidence="5">AAA+ ATPase domain-containing protein</fullName>
    </recommendedName>
</protein>
<evidence type="ECO:0000313" key="6">
    <source>
        <dbReference type="EMBL" id="CAF1449744.1"/>
    </source>
</evidence>
<evidence type="ECO:0000313" key="7">
    <source>
        <dbReference type="EMBL" id="CAF1630139.1"/>
    </source>
</evidence>
<dbReference type="FunFam" id="3.10.330.10:FF:000001">
    <property type="entry name" value="Cell division control 48"/>
    <property type="match status" value="1"/>
</dbReference>
<dbReference type="GO" id="GO:0051228">
    <property type="term" value="P:mitotic spindle disassembly"/>
    <property type="evidence" value="ECO:0007669"/>
    <property type="project" value="TreeGrafter"/>
</dbReference>
<dbReference type="Gene3D" id="1.10.8.60">
    <property type="match status" value="2"/>
</dbReference>
<dbReference type="InterPro" id="IPR027417">
    <property type="entry name" value="P-loop_NTPase"/>
</dbReference>
<dbReference type="InterPro" id="IPR003959">
    <property type="entry name" value="ATPase_AAA_core"/>
</dbReference>
<dbReference type="EMBL" id="CAJNOM010002283">
    <property type="protein sequence ID" value="CAF1630139.1"/>
    <property type="molecule type" value="Genomic_DNA"/>
</dbReference>
<gene>
    <name evidence="6" type="ORF">BJG266_LOCUS40363</name>
    <name evidence="7" type="ORF">QVE165_LOCUS57233</name>
</gene>
<dbReference type="GO" id="GO:0031593">
    <property type="term" value="F:polyubiquitin modification-dependent protein binding"/>
    <property type="evidence" value="ECO:0007669"/>
    <property type="project" value="TreeGrafter"/>
</dbReference>
<dbReference type="InterPro" id="IPR003960">
    <property type="entry name" value="ATPase_AAA_CS"/>
</dbReference>
<accession>A0A815PJZ5</accession>